<comment type="caution">
    <text evidence="1">The sequence shown here is derived from an EMBL/GenBank/DDBJ whole genome shotgun (WGS) entry which is preliminary data.</text>
</comment>
<gene>
    <name evidence="1" type="ORF">I4F81_009723</name>
</gene>
<reference evidence="1" key="1">
    <citation type="submission" date="2019-11" db="EMBL/GenBank/DDBJ databases">
        <title>Nori genome reveals adaptations in red seaweeds to the harsh intertidal environment.</title>
        <authorList>
            <person name="Wang D."/>
            <person name="Mao Y."/>
        </authorList>
    </citation>
    <scope>NUCLEOTIDE SEQUENCE</scope>
    <source>
        <tissue evidence="1">Gametophyte</tissue>
    </source>
</reference>
<proteinExistence type="predicted"/>
<sequence length="542" mass="55374">MAVPKEPDVLRCTNPATGVTYATHPATPVGSVPRIVADVRVAADGWAASPPSSRVAAIAAFLDDLTQHGEEAATAIGAATGKPPGPCLDEVLVAALAGRHLVAHAEGWLAEEVRSDILAPGRRPIVRRVPLGVVTVLGPYNFPFNLSLVPALAAAAGGNGVVIKVSEAVPGVGVAIEAALAKWAGGALARVVRVVHGAAGVGRALTDTVDHAVFVGSVGVGRAVAAAMATRGKGATLELGGKDPALVLDTDAAAISFAAGGVARGAFYNGGQMCVGIERCYVVAPAFDAFVEALVDYVRTHVKAGYAPPPAPGAHPGGPDAFTYGPAIAPGHLAHVDAAVAEAVAAGGKLHTGGRRTPDGRCYEPTVITFPSVEAAKRLKLMTQETFGPVLPVVPVRDVDVAVMEANDAPFGLGAYVWCKDLAHAEAVGRRLHCGGVVTNEAVLQVVLPGLPFGGVGASGLGRLGGREGFLGLTTTQTIVVGRGQSAAEVSWLNLYSVKWGLLRAMCGRRGAAAEVMWEALRHGRASLQRWWGGERPEGKAD</sequence>
<dbReference type="Proteomes" id="UP000798662">
    <property type="component" value="Chromosome 3"/>
</dbReference>
<organism evidence="1 2">
    <name type="scientific">Pyropia yezoensis</name>
    <name type="common">Susabi-nori</name>
    <name type="synonym">Porphyra yezoensis</name>
    <dbReference type="NCBI Taxonomy" id="2788"/>
    <lineage>
        <taxon>Eukaryota</taxon>
        <taxon>Rhodophyta</taxon>
        <taxon>Bangiophyceae</taxon>
        <taxon>Bangiales</taxon>
        <taxon>Bangiaceae</taxon>
        <taxon>Pyropia</taxon>
    </lineage>
</organism>
<evidence type="ECO:0000313" key="2">
    <source>
        <dbReference type="Proteomes" id="UP000798662"/>
    </source>
</evidence>
<dbReference type="EMBL" id="CM020620">
    <property type="protein sequence ID" value="KAK1867216.1"/>
    <property type="molecule type" value="Genomic_DNA"/>
</dbReference>
<protein>
    <submittedName>
        <fullName evidence="1">Uncharacterized protein</fullName>
    </submittedName>
</protein>
<accession>A0ACC3CBR1</accession>
<keyword evidence="2" id="KW-1185">Reference proteome</keyword>
<name>A0ACC3CBR1_PYRYE</name>
<evidence type="ECO:0000313" key="1">
    <source>
        <dbReference type="EMBL" id="KAK1867216.1"/>
    </source>
</evidence>